<dbReference type="EMBL" id="FOMR01000010">
    <property type="protein sequence ID" value="SFE20578.1"/>
    <property type="molecule type" value="Genomic_DNA"/>
</dbReference>
<organism evidence="5 6">
    <name type="scientific">Lentibacillus persicus</name>
    <dbReference type="NCBI Taxonomy" id="640948"/>
    <lineage>
        <taxon>Bacteria</taxon>
        <taxon>Bacillati</taxon>
        <taxon>Bacillota</taxon>
        <taxon>Bacilli</taxon>
        <taxon>Bacillales</taxon>
        <taxon>Bacillaceae</taxon>
        <taxon>Lentibacillus</taxon>
    </lineage>
</organism>
<dbReference type="PANTHER" id="PTHR43344:SF13">
    <property type="entry name" value="PHOSPHATASE RV3661-RELATED"/>
    <property type="match status" value="1"/>
</dbReference>
<evidence type="ECO:0000256" key="1">
    <source>
        <dbReference type="ARBA" id="ARBA00009184"/>
    </source>
</evidence>
<dbReference type="SUPFAM" id="SSF56784">
    <property type="entry name" value="HAD-like"/>
    <property type="match status" value="1"/>
</dbReference>
<dbReference type="InterPro" id="IPR050582">
    <property type="entry name" value="HAD-like_SerB"/>
</dbReference>
<dbReference type="GO" id="GO:0016787">
    <property type="term" value="F:hydrolase activity"/>
    <property type="evidence" value="ECO:0007669"/>
    <property type="project" value="UniProtKB-KW"/>
</dbReference>
<dbReference type="Pfam" id="PF12710">
    <property type="entry name" value="HAD"/>
    <property type="match status" value="1"/>
</dbReference>
<dbReference type="AlphaFoldDB" id="A0A1I1YNG9"/>
<comment type="similarity">
    <text evidence="1">Belongs to the HAD-like hydrolase superfamily. SerB family.</text>
</comment>
<evidence type="ECO:0000256" key="2">
    <source>
        <dbReference type="ARBA" id="ARBA00022723"/>
    </source>
</evidence>
<evidence type="ECO:0000313" key="5">
    <source>
        <dbReference type="EMBL" id="SFE20578.1"/>
    </source>
</evidence>
<dbReference type="InterPro" id="IPR023214">
    <property type="entry name" value="HAD_sf"/>
</dbReference>
<keyword evidence="3 5" id="KW-0378">Hydrolase</keyword>
<dbReference type="Proteomes" id="UP000199474">
    <property type="component" value="Unassembled WGS sequence"/>
</dbReference>
<dbReference type="STRING" id="640948.SAMN05216238_1105"/>
<evidence type="ECO:0000256" key="4">
    <source>
        <dbReference type="ARBA" id="ARBA00022842"/>
    </source>
</evidence>
<dbReference type="RefSeq" id="WP_177183445.1">
    <property type="nucleotide sequence ID" value="NZ_FOMR01000010.1"/>
</dbReference>
<keyword evidence="2" id="KW-0479">Metal-binding</keyword>
<dbReference type="PANTHER" id="PTHR43344">
    <property type="entry name" value="PHOSPHOSERINE PHOSPHATASE"/>
    <property type="match status" value="1"/>
</dbReference>
<gene>
    <name evidence="5" type="ORF">SAMN05216238_1105</name>
</gene>
<keyword evidence="6" id="KW-1185">Reference proteome</keyword>
<dbReference type="NCBIfam" id="TIGR01488">
    <property type="entry name" value="HAD-SF-IB"/>
    <property type="match status" value="1"/>
</dbReference>
<keyword evidence="4" id="KW-0460">Magnesium</keyword>
<proteinExistence type="inferred from homology"/>
<dbReference type="GO" id="GO:0046872">
    <property type="term" value="F:metal ion binding"/>
    <property type="evidence" value="ECO:0007669"/>
    <property type="project" value="UniProtKB-KW"/>
</dbReference>
<sequence length="225" mass="25094">MGVVTVDFDGTLYQGNSFKVMFQAANKSFGIKQWAVVSSGIVKAADAGLIKGKNAFRMHFFKAFAKSFKGMTNNELEDFFKRLVAMGKEDAHHGLIHKIRGHQRQGDHIIVLSGALEPFLKAFTREVDLDVHIISTQLKIDENGICTGNIGAIVNGDEKVNHVREWINYQKQLGNLTPSEAEETWAYADSVSDVPLFRFVKYPFVVNPDDSMKKVAGKQGWPLFG</sequence>
<dbReference type="Gene3D" id="1.20.1440.100">
    <property type="entry name" value="SG protein - dephosphorylation function"/>
    <property type="match status" value="1"/>
</dbReference>
<dbReference type="Gene3D" id="3.40.50.1000">
    <property type="entry name" value="HAD superfamily/HAD-like"/>
    <property type="match status" value="1"/>
</dbReference>
<protein>
    <submittedName>
        <fullName evidence="5">HAD-superfamily subfamily IB hydrolase, TIGR01490</fullName>
    </submittedName>
</protein>
<accession>A0A1I1YNG9</accession>
<evidence type="ECO:0000256" key="3">
    <source>
        <dbReference type="ARBA" id="ARBA00022801"/>
    </source>
</evidence>
<name>A0A1I1YNG9_9BACI</name>
<dbReference type="InterPro" id="IPR036412">
    <property type="entry name" value="HAD-like_sf"/>
</dbReference>
<reference evidence="6" key="1">
    <citation type="submission" date="2016-10" db="EMBL/GenBank/DDBJ databases">
        <authorList>
            <person name="Varghese N."/>
            <person name="Submissions S."/>
        </authorList>
    </citation>
    <scope>NUCLEOTIDE SEQUENCE [LARGE SCALE GENOMIC DNA]</scope>
    <source>
        <strain evidence="6">DSM 22530</strain>
    </source>
</reference>
<evidence type="ECO:0000313" key="6">
    <source>
        <dbReference type="Proteomes" id="UP000199474"/>
    </source>
</evidence>